<dbReference type="PANTHER" id="PTHR24056:SF246">
    <property type="entry name" value="ECDYSONE-INDUCED PROTEIN 63E, ISOFORM N"/>
    <property type="match status" value="1"/>
</dbReference>
<keyword evidence="1" id="KW-0723">Serine/threonine-protein kinase</keyword>
<evidence type="ECO:0000259" key="8">
    <source>
        <dbReference type="PROSITE" id="PS50011"/>
    </source>
</evidence>
<feature type="domain" description="Protein kinase" evidence="8">
    <location>
        <begin position="182"/>
        <end position="322"/>
    </location>
</feature>
<dbReference type="InterPro" id="IPR050108">
    <property type="entry name" value="CDK"/>
</dbReference>
<proteinExistence type="predicted"/>
<keyword evidence="2" id="KW-0808">Transferase</keyword>
<dbReference type="GO" id="GO:0005524">
    <property type="term" value="F:ATP binding"/>
    <property type="evidence" value="ECO:0007669"/>
    <property type="project" value="UniProtKB-UniRule"/>
</dbReference>
<keyword evidence="4 9" id="KW-0418">Kinase</keyword>
<evidence type="ECO:0000313" key="9">
    <source>
        <dbReference type="EMBL" id="TPP62259.1"/>
    </source>
</evidence>
<dbReference type="AlphaFoldDB" id="A0A504YPD1"/>
<dbReference type="EMBL" id="SUNJ01007112">
    <property type="protein sequence ID" value="TPP62259.1"/>
    <property type="molecule type" value="Genomic_DNA"/>
</dbReference>
<evidence type="ECO:0000256" key="2">
    <source>
        <dbReference type="ARBA" id="ARBA00022679"/>
    </source>
</evidence>
<evidence type="ECO:0000313" key="10">
    <source>
        <dbReference type="Proteomes" id="UP000316759"/>
    </source>
</evidence>
<dbReference type="PROSITE" id="PS00107">
    <property type="entry name" value="PROTEIN_KINASE_ATP"/>
    <property type="match status" value="1"/>
</dbReference>
<feature type="binding site" evidence="6">
    <location>
        <position position="211"/>
    </location>
    <ligand>
        <name>ATP</name>
        <dbReference type="ChEBI" id="CHEBI:30616"/>
    </ligand>
</feature>
<dbReference type="SMART" id="SM00220">
    <property type="entry name" value="S_TKc"/>
    <property type="match status" value="1"/>
</dbReference>
<dbReference type="Gene3D" id="3.30.200.20">
    <property type="entry name" value="Phosphorylase Kinase, domain 1"/>
    <property type="match status" value="1"/>
</dbReference>
<evidence type="ECO:0000256" key="7">
    <source>
        <dbReference type="SAM" id="MobiDB-lite"/>
    </source>
</evidence>
<dbReference type="Pfam" id="PF00069">
    <property type="entry name" value="Pkinase"/>
    <property type="match status" value="1"/>
</dbReference>
<dbReference type="GO" id="GO:0005737">
    <property type="term" value="C:cytoplasm"/>
    <property type="evidence" value="ECO:0007669"/>
    <property type="project" value="TreeGrafter"/>
</dbReference>
<dbReference type="OrthoDB" id="1732493at2759"/>
<feature type="region of interest" description="Disordered" evidence="7">
    <location>
        <begin position="15"/>
        <end position="57"/>
    </location>
</feature>
<dbReference type="InterPro" id="IPR011009">
    <property type="entry name" value="Kinase-like_dom_sf"/>
</dbReference>
<protein>
    <submittedName>
        <fullName evidence="9">Cyclin-dependent kinase 14</fullName>
    </submittedName>
</protein>
<keyword evidence="3 6" id="KW-0547">Nucleotide-binding</keyword>
<name>A0A504YPD1_FASGI</name>
<dbReference type="InterPro" id="IPR017441">
    <property type="entry name" value="Protein_kinase_ATP_BS"/>
</dbReference>
<evidence type="ECO:0000256" key="6">
    <source>
        <dbReference type="PROSITE-ProRule" id="PRU10141"/>
    </source>
</evidence>
<evidence type="ECO:0000256" key="4">
    <source>
        <dbReference type="ARBA" id="ARBA00022777"/>
    </source>
</evidence>
<dbReference type="GO" id="GO:0005634">
    <property type="term" value="C:nucleus"/>
    <property type="evidence" value="ECO:0007669"/>
    <property type="project" value="TreeGrafter"/>
</dbReference>
<feature type="compositionally biased region" description="Low complexity" evidence="7">
    <location>
        <begin position="148"/>
        <end position="161"/>
    </location>
</feature>
<keyword evidence="5 6" id="KW-0067">ATP-binding</keyword>
<gene>
    <name evidence="9" type="ORF">FGIG_11622</name>
</gene>
<evidence type="ECO:0000256" key="3">
    <source>
        <dbReference type="ARBA" id="ARBA00022741"/>
    </source>
</evidence>
<evidence type="ECO:0000256" key="5">
    <source>
        <dbReference type="ARBA" id="ARBA00022840"/>
    </source>
</evidence>
<dbReference type="PANTHER" id="PTHR24056">
    <property type="entry name" value="CELL DIVISION PROTEIN KINASE"/>
    <property type="match status" value="1"/>
</dbReference>
<dbReference type="Proteomes" id="UP000316759">
    <property type="component" value="Unassembled WGS sequence"/>
</dbReference>
<dbReference type="InterPro" id="IPR000719">
    <property type="entry name" value="Prot_kinase_dom"/>
</dbReference>
<evidence type="ECO:0000256" key="1">
    <source>
        <dbReference type="ARBA" id="ARBA00022527"/>
    </source>
</evidence>
<dbReference type="SUPFAM" id="SSF56112">
    <property type="entry name" value="Protein kinase-like (PK-like)"/>
    <property type="match status" value="1"/>
</dbReference>
<feature type="region of interest" description="Disordered" evidence="7">
    <location>
        <begin position="139"/>
        <end position="166"/>
    </location>
</feature>
<feature type="non-terminal residue" evidence="9">
    <location>
        <position position="1"/>
    </location>
</feature>
<comment type="caution">
    <text evidence="9">The sequence shown here is derived from an EMBL/GenBank/DDBJ whole genome shotgun (WGS) entry which is preliminary data.</text>
</comment>
<keyword evidence="10" id="KW-1185">Reference proteome</keyword>
<dbReference type="PROSITE" id="PS50011">
    <property type="entry name" value="PROTEIN_KINASE_DOM"/>
    <property type="match status" value="1"/>
</dbReference>
<dbReference type="GO" id="GO:0004693">
    <property type="term" value="F:cyclin-dependent protein serine/threonine kinase activity"/>
    <property type="evidence" value="ECO:0007669"/>
    <property type="project" value="TreeGrafter"/>
</dbReference>
<accession>A0A504YPD1</accession>
<reference evidence="9 10" key="1">
    <citation type="submission" date="2019-04" db="EMBL/GenBank/DDBJ databases">
        <title>Annotation for the trematode Fasciola gigantica.</title>
        <authorList>
            <person name="Choi Y.-J."/>
        </authorList>
    </citation>
    <scope>NUCLEOTIDE SEQUENCE [LARGE SCALE GENOMIC DNA]</scope>
    <source>
        <strain evidence="9">Uganda_cow_1</strain>
    </source>
</reference>
<organism evidence="9 10">
    <name type="scientific">Fasciola gigantica</name>
    <name type="common">Giant liver fluke</name>
    <dbReference type="NCBI Taxonomy" id="46835"/>
    <lineage>
        <taxon>Eukaryota</taxon>
        <taxon>Metazoa</taxon>
        <taxon>Spiralia</taxon>
        <taxon>Lophotrochozoa</taxon>
        <taxon>Platyhelminthes</taxon>
        <taxon>Trematoda</taxon>
        <taxon>Digenea</taxon>
        <taxon>Plagiorchiida</taxon>
        <taxon>Echinostomata</taxon>
        <taxon>Echinostomatoidea</taxon>
        <taxon>Fasciolidae</taxon>
        <taxon>Fasciola</taxon>
    </lineage>
</organism>
<sequence length="322" mass="36014">ATTVKQVKGQRNLLRNRSIGESESHGVKSRARRAKHSKSNSDVHGVASPTTFLSRPHSEGSLTSLYANCVIRCFSNLNLTELRLLGLLNLRDQSGLNSPSQRFSYLNEAVRVIRSKTNSPAQMDVDVIAQLPIAGSHGNRGGFDDRFPPSNTSTPHSSHSPSLRRLHHASSSRSSFGCVESYKKLDVLGEGSYATVYRGYSHVMRRAVAVKEIRINPEEGLPFTAIREASLLKALRHANIVILHDIVHTKNTLNFIFEFVQSDLSKYIEKHPHGIRLHNVRTEEVILFRLSNCMDKSCCVLDRNKPYDELVIMYQGKCGEPV</sequence>
<dbReference type="STRING" id="46835.A0A504YPD1"/>
<feature type="compositionally biased region" description="Basic residues" evidence="7">
    <location>
        <begin position="27"/>
        <end position="38"/>
    </location>
</feature>